<evidence type="ECO:0000313" key="6">
    <source>
        <dbReference type="Proteomes" id="UP000287352"/>
    </source>
</evidence>
<dbReference type="InterPro" id="IPR035398">
    <property type="entry name" value="Bac_rhamnosid_C"/>
</dbReference>
<dbReference type="InterPro" id="IPR008902">
    <property type="entry name" value="Rhamnosid_concanavalin"/>
</dbReference>
<dbReference type="PANTHER" id="PTHR34987:SF4">
    <property type="entry name" value="ALPHA-L-RHAMNOSIDASE C-TERMINAL DOMAIN-CONTAINING PROTEIN"/>
    <property type="match status" value="1"/>
</dbReference>
<dbReference type="InterPro" id="IPR012341">
    <property type="entry name" value="6hp_glycosidase-like_sf"/>
</dbReference>
<dbReference type="Gene3D" id="2.60.420.10">
    <property type="entry name" value="Maltose phosphorylase, domain 3"/>
    <property type="match status" value="1"/>
</dbReference>
<dbReference type="AlphaFoldDB" id="A0A401ZUF9"/>
<gene>
    <name evidence="5" type="ORF">KTT_03260</name>
</gene>
<dbReference type="Pfam" id="PF17390">
    <property type="entry name" value="Bac_rhamnosid_C"/>
    <property type="match status" value="1"/>
</dbReference>
<keyword evidence="6" id="KW-1185">Reference proteome</keyword>
<dbReference type="Pfam" id="PF17389">
    <property type="entry name" value="Bac_rhamnosid6H"/>
    <property type="match status" value="2"/>
</dbReference>
<proteinExistence type="predicted"/>
<dbReference type="Proteomes" id="UP000287352">
    <property type="component" value="Unassembled WGS sequence"/>
</dbReference>
<dbReference type="SUPFAM" id="SSF49785">
    <property type="entry name" value="Galactose-binding domain-like"/>
    <property type="match status" value="1"/>
</dbReference>
<name>A0A401ZUF9_9CHLR</name>
<dbReference type="RefSeq" id="WP_126578066.1">
    <property type="nucleotide sequence ID" value="NZ_BIFR01000001.1"/>
</dbReference>
<feature type="domain" description="Alpha-L-rhamnosidase six-hairpin glycosidase" evidence="3">
    <location>
        <begin position="865"/>
        <end position="938"/>
    </location>
</feature>
<dbReference type="Gene3D" id="1.50.10.10">
    <property type="match status" value="1"/>
</dbReference>
<protein>
    <submittedName>
        <fullName evidence="5">Uncharacterized protein</fullName>
    </submittedName>
</protein>
<dbReference type="InterPro" id="IPR008928">
    <property type="entry name" value="6-hairpin_glycosidase_sf"/>
</dbReference>
<feature type="domain" description="Alpha-L-rhamnosidase C-terminal" evidence="4">
    <location>
        <begin position="940"/>
        <end position="1005"/>
    </location>
</feature>
<dbReference type="InterPro" id="IPR008979">
    <property type="entry name" value="Galactose-bd-like_sf"/>
</dbReference>
<reference evidence="6" key="1">
    <citation type="submission" date="2018-12" db="EMBL/GenBank/DDBJ databases">
        <title>Tengunoibacter tsumagoiensis gen. nov., sp. nov., Dictyobacter kobayashii sp. nov., D. alpinus sp. nov., and D. joshuensis sp. nov. and description of Dictyobacteraceae fam. nov. within the order Ktedonobacterales isolated from Tengu-no-mugimeshi.</title>
        <authorList>
            <person name="Wang C.M."/>
            <person name="Zheng Y."/>
            <person name="Sakai Y."/>
            <person name="Toyoda A."/>
            <person name="Minakuchi Y."/>
            <person name="Abe K."/>
            <person name="Yokota A."/>
            <person name="Yabe S."/>
        </authorList>
    </citation>
    <scope>NUCLEOTIDE SEQUENCE [LARGE SCALE GENOMIC DNA]</scope>
    <source>
        <strain evidence="6">Uno3</strain>
    </source>
</reference>
<dbReference type="EMBL" id="BIFR01000001">
    <property type="protein sequence ID" value="GCE10467.1"/>
    <property type="molecule type" value="Genomic_DNA"/>
</dbReference>
<dbReference type="SUPFAM" id="SSF48208">
    <property type="entry name" value="Six-hairpin glycosidases"/>
    <property type="match status" value="1"/>
</dbReference>
<evidence type="ECO:0000259" key="1">
    <source>
        <dbReference type="Pfam" id="PF05592"/>
    </source>
</evidence>
<dbReference type="Gene3D" id="2.60.120.260">
    <property type="entry name" value="Galactose-binding domain-like"/>
    <property type="match status" value="3"/>
</dbReference>
<dbReference type="PANTHER" id="PTHR34987">
    <property type="entry name" value="C, PUTATIVE (AFU_ORTHOLOGUE AFUA_3G02880)-RELATED"/>
    <property type="match status" value="1"/>
</dbReference>
<evidence type="ECO:0000313" key="5">
    <source>
        <dbReference type="EMBL" id="GCE10467.1"/>
    </source>
</evidence>
<accession>A0A401ZUF9</accession>
<dbReference type="InterPro" id="IPR035396">
    <property type="entry name" value="Bac_rhamnosid6H"/>
</dbReference>
<dbReference type="GO" id="GO:0005975">
    <property type="term" value="P:carbohydrate metabolic process"/>
    <property type="evidence" value="ECO:0007669"/>
    <property type="project" value="InterPro"/>
</dbReference>
<sequence length="1045" mass="119463">MEFSQAASWIWLDGEAVPRNFWLRARQLFLCPRNVLKATLLLTADSRYEAFINGEQLGVGPARSYPWAYSYDEYDVTALLQENVENVLAVRVVHWGDSSFQYIRGRAAILAELIIELQDGQILHLGSDEHWLLSPDPAYIRETQRSAPQFGYEEHYDARLAEDNWVYADFATHNWEPATILGPIGMEPWTKLVPRSIPFLSCDDIFPSKVVAAELAQLLPGTSWNFNLRQLPGLPILGSESTEQSGRAIVTEIIAPDACLLRIHHTVDYSWHSFACRGQKIKGQSCELQAGRNLFVVAGNTEWLSFYLECELPLQFSATRLLTEPSLHKEEPPWAVFAPLNEKTELAELLRTVTPDQLPPHPRVELRYEDLLAPDAFLLTKTQRHLLPASGFCDLRIAGPQPRTLLPELTAPLIVQPDALLHQNKDFTTLYPQAEGDLHLVIEFERLMVGYLQFELDTSEGTIIDVNLFEEIDDSGIFWTDLVHNSLRYTCREGRQSYRSNVRRGFRYLSLTIRGARRPIRFYNLRGLLSTYPVEKRGSFACSETTLTKIWEVAAYTVQLCMEDTYTDCPTYEQTFYVGDARNSALVNALAFGAYELTERCLRLVAQSLDPQIERVKKPHERGRLLLTTDHIVSGWFNVIPMWSFLWVWSVWDHYQLTGDRKLLTDLYPAVKENLKRALSFLTERALLDIPDVSNLVDWTPMDMPREGEITANTVLLVECLRRAAAMAEELANLQMSSGLQDSMDLLAEASQYIVDAERIRIAVNQYCWSDERQAYLDTVRDEDAYERYSSRLQERGELPETYERFQERSRISEPTNTLVLLCHCAPPERAKQILPMVLSAQEADYVNVDPNWKPSWTQDKLVPVGSPWFLFFTAETLVAQGEVEAAIQVIRRHWGYMLEKGSTTFWEMFRFWTDEHWTRSLCHGWAGGPVYFLSTQVLGVRPAEPGYARVTIEPQPCGLQWARGSVPTPHGDVHVRWQIDGQDWEVELQLPGGISGELLLNELSERPVLLAGSSGDELVQKQSDWQIKLAPGAHVKYRCRRLVD</sequence>
<evidence type="ECO:0000259" key="2">
    <source>
        <dbReference type="Pfam" id="PF08531"/>
    </source>
</evidence>
<comment type="caution">
    <text evidence="5">The sequence shown here is derived from an EMBL/GenBank/DDBJ whole genome shotgun (WGS) entry which is preliminary data.</text>
</comment>
<dbReference type="Pfam" id="PF08531">
    <property type="entry name" value="Bac_rhamnosid_N"/>
    <property type="match status" value="1"/>
</dbReference>
<feature type="domain" description="Alpha-L-rhamnosidase six-hairpin glycosidase" evidence="3">
    <location>
        <begin position="536"/>
        <end position="779"/>
    </location>
</feature>
<evidence type="ECO:0000259" key="3">
    <source>
        <dbReference type="Pfam" id="PF17389"/>
    </source>
</evidence>
<organism evidence="5 6">
    <name type="scientific">Tengunoibacter tsumagoiensis</name>
    <dbReference type="NCBI Taxonomy" id="2014871"/>
    <lineage>
        <taxon>Bacteria</taxon>
        <taxon>Bacillati</taxon>
        <taxon>Chloroflexota</taxon>
        <taxon>Ktedonobacteria</taxon>
        <taxon>Ktedonobacterales</taxon>
        <taxon>Dictyobacteraceae</taxon>
        <taxon>Tengunoibacter</taxon>
    </lineage>
</organism>
<evidence type="ECO:0000259" key="4">
    <source>
        <dbReference type="Pfam" id="PF17390"/>
    </source>
</evidence>
<feature type="domain" description="Alpha-L-rhamnosidase concanavalin-like" evidence="1">
    <location>
        <begin position="439"/>
        <end position="514"/>
    </location>
</feature>
<dbReference type="InterPro" id="IPR013737">
    <property type="entry name" value="Bac_rhamnosid_N"/>
</dbReference>
<dbReference type="Pfam" id="PF05592">
    <property type="entry name" value="Bac_rhamnosid"/>
    <property type="match status" value="1"/>
</dbReference>
<dbReference type="OrthoDB" id="9761045at2"/>
<feature type="domain" description="Bacterial alpha-L-rhamnosidase N-terminal" evidence="2">
    <location>
        <begin position="35"/>
        <end position="180"/>
    </location>
</feature>